<protein>
    <recommendedName>
        <fullName evidence="3">Leucine-rich repeat domain-containing protein</fullName>
    </recommendedName>
</protein>
<dbReference type="Pfam" id="PF13306">
    <property type="entry name" value="LRR_5"/>
    <property type="match status" value="2"/>
</dbReference>
<evidence type="ECO:0000313" key="2">
    <source>
        <dbReference type="Proteomes" id="UP000306509"/>
    </source>
</evidence>
<dbReference type="Gene3D" id="3.80.10.10">
    <property type="entry name" value="Ribonuclease Inhibitor"/>
    <property type="match status" value="2"/>
</dbReference>
<gene>
    <name evidence="1" type="ORF">DSM106044_01215</name>
</gene>
<dbReference type="PANTHER" id="PTHR45661">
    <property type="entry name" value="SURFACE ANTIGEN"/>
    <property type="match status" value="1"/>
</dbReference>
<dbReference type="InterPro" id="IPR053139">
    <property type="entry name" value="Surface_bspA-like"/>
</dbReference>
<dbReference type="SUPFAM" id="SSF52058">
    <property type="entry name" value="L domain-like"/>
    <property type="match status" value="1"/>
</dbReference>
<dbReference type="InterPro" id="IPR032675">
    <property type="entry name" value="LRR_dom_sf"/>
</dbReference>
<dbReference type="PANTHER" id="PTHR45661:SF3">
    <property type="entry name" value="IG-LIKE DOMAIN-CONTAINING PROTEIN"/>
    <property type="match status" value="1"/>
</dbReference>
<evidence type="ECO:0008006" key="3">
    <source>
        <dbReference type="Google" id="ProtNLM"/>
    </source>
</evidence>
<dbReference type="RefSeq" id="WP_027292025.1">
    <property type="nucleotide sequence ID" value="NZ_JTGN01000001.1"/>
</dbReference>
<proteinExistence type="predicted"/>
<dbReference type="AlphaFoldDB" id="A0A4V6HS73"/>
<organism evidence="1 2">
    <name type="scientific">Robinsoniella peoriensis</name>
    <dbReference type="NCBI Taxonomy" id="180332"/>
    <lineage>
        <taxon>Bacteria</taxon>
        <taxon>Bacillati</taxon>
        <taxon>Bacillota</taxon>
        <taxon>Clostridia</taxon>
        <taxon>Lachnospirales</taxon>
        <taxon>Lachnospiraceae</taxon>
        <taxon>Robinsoniella</taxon>
    </lineage>
</organism>
<name>A0A4V6HS73_9FIRM</name>
<dbReference type="InterPro" id="IPR026906">
    <property type="entry name" value="LRR_5"/>
</dbReference>
<evidence type="ECO:0000313" key="1">
    <source>
        <dbReference type="EMBL" id="TLD01848.1"/>
    </source>
</evidence>
<comment type="caution">
    <text evidence="1">The sequence shown here is derived from an EMBL/GenBank/DDBJ whole genome shotgun (WGS) entry which is preliminary data.</text>
</comment>
<dbReference type="STRING" id="180332.GCA_000797495_04343"/>
<sequence>MGSQVLIYKGGNVGFRVFGMREGKQCADKNLSIGTIFDEVSDQALRNKIRLKTADLSPNIKKIGKRSFYGCTSLYKVSFGNLEVVQEEAFCGCSKLKEIYFPASTKSIRDGAFKECKRLESVTFEPSRVNFIIPRESFYQCQNLTKLILPSKINRIEERAFYKCMNLSKLHFPVTLESIGREAFYQTGFTMLKLPRNLRVLEDSAFFKCNQLEYVLLPESLKKIGKWVFHGCNRLKILEIHHDPDEIGDWIINKSAVIRCKRGSRMDEYCDKFGFTREYC</sequence>
<dbReference type="EMBL" id="QGQD01000025">
    <property type="protein sequence ID" value="TLD01848.1"/>
    <property type="molecule type" value="Genomic_DNA"/>
</dbReference>
<accession>A0A4V6HS73</accession>
<reference evidence="1 2" key="1">
    <citation type="journal article" date="2019" name="Anaerobe">
        <title>Detection of Robinsoniella peoriensis in multiple bone samples of a trauma patient.</title>
        <authorList>
            <person name="Schrottner P."/>
            <person name="Hartwich K."/>
            <person name="Bunk B."/>
            <person name="Schober I."/>
            <person name="Helbig S."/>
            <person name="Rudolph W.W."/>
            <person name="Gunzer F."/>
        </authorList>
    </citation>
    <scope>NUCLEOTIDE SEQUENCE [LARGE SCALE GENOMIC DNA]</scope>
    <source>
        <strain evidence="1 2">DSM 106044</strain>
    </source>
</reference>
<keyword evidence="2" id="KW-1185">Reference proteome</keyword>
<dbReference type="Proteomes" id="UP000306509">
    <property type="component" value="Unassembled WGS sequence"/>
</dbReference>